<dbReference type="SMART" id="SM00922">
    <property type="entry name" value="MR_MLE"/>
    <property type="match status" value="1"/>
</dbReference>
<dbReference type="Proteomes" id="UP000677152">
    <property type="component" value="Chromosome"/>
</dbReference>
<evidence type="ECO:0000313" key="3">
    <source>
        <dbReference type="Proteomes" id="UP000677152"/>
    </source>
</evidence>
<dbReference type="GO" id="GO:0000287">
    <property type="term" value="F:magnesium ion binding"/>
    <property type="evidence" value="ECO:0007669"/>
    <property type="project" value="UniProtKB-ARBA"/>
</dbReference>
<dbReference type="Pfam" id="PF02746">
    <property type="entry name" value="MR_MLE_N"/>
    <property type="match status" value="1"/>
</dbReference>
<dbReference type="Pfam" id="PF13378">
    <property type="entry name" value="MR_MLE_C"/>
    <property type="match status" value="1"/>
</dbReference>
<evidence type="ECO:0000259" key="1">
    <source>
        <dbReference type="SMART" id="SM00922"/>
    </source>
</evidence>
<gene>
    <name evidence="2" type="ORF">KCV87_35175</name>
</gene>
<dbReference type="InterPro" id="IPR034593">
    <property type="entry name" value="DgoD-like"/>
</dbReference>
<dbReference type="SUPFAM" id="SSF54826">
    <property type="entry name" value="Enolase N-terminal domain-like"/>
    <property type="match status" value="1"/>
</dbReference>
<dbReference type="EMBL" id="CP073249">
    <property type="protein sequence ID" value="QUF04483.1"/>
    <property type="molecule type" value="Genomic_DNA"/>
</dbReference>
<dbReference type="Gene3D" id="3.30.390.10">
    <property type="entry name" value="Enolase-like, N-terminal domain"/>
    <property type="match status" value="1"/>
</dbReference>
<accession>A0AA45L7Z3</accession>
<dbReference type="InterPro" id="IPR034589">
    <property type="entry name" value="D-mannonate_dehydratase-like"/>
</dbReference>
<dbReference type="InterPro" id="IPR029017">
    <property type="entry name" value="Enolase-like_N"/>
</dbReference>
<dbReference type="InterPro" id="IPR036849">
    <property type="entry name" value="Enolase-like_C_sf"/>
</dbReference>
<dbReference type="NCBIfam" id="NF043051">
    <property type="entry name" value="ManoateDhtManD"/>
    <property type="match status" value="1"/>
</dbReference>
<dbReference type="SFLD" id="SFLDG00033">
    <property type="entry name" value="mannonate_dehydratase"/>
    <property type="match status" value="1"/>
</dbReference>
<dbReference type="GO" id="GO:0016052">
    <property type="term" value="P:carbohydrate catabolic process"/>
    <property type="evidence" value="ECO:0007669"/>
    <property type="project" value="UniProtKB-ARBA"/>
</dbReference>
<dbReference type="Gene3D" id="3.20.20.120">
    <property type="entry name" value="Enolase-like C-terminal domain"/>
    <property type="match status" value="1"/>
</dbReference>
<dbReference type="GO" id="GO:0016836">
    <property type="term" value="F:hydro-lyase activity"/>
    <property type="evidence" value="ECO:0007669"/>
    <property type="project" value="UniProtKB-ARBA"/>
</dbReference>
<feature type="domain" description="Mandelate racemase/muconate lactonizing enzyme C-terminal" evidence="1">
    <location>
        <begin position="129"/>
        <end position="262"/>
    </location>
</feature>
<proteinExistence type="predicted"/>
<dbReference type="SUPFAM" id="SSF51604">
    <property type="entry name" value="Enolase C-terminal domain-like"/>
    <property type="match status" value="1"/>
</dbReference>
<protein>
    <submittedName>
        <fullName evidence="2">D-galactonate dehydratase family protein</fullName>
    </submittedName>
</protein>
<dbReference type="InterPro" id="IPR013341">
    <property type="entry name" value="Mandelate_racemase_N_dom"/>
</dbReference>
<dbReference type="PANTHER" id="PTHR48080">
    <property type="entry name" value="D-GALACTONATE DEHYDRATASE-RELATED"/>
    <property type="match status" value="1"/>
</dbReference>
<dbReference type="InterPro" id="IPR029065">
    <property type="entry name" value="Enolase_C-like"/>
</dbReference>
<sequence>MRIVSAEVVVTSPGRNFVTLRITTEDGLSGLGDATLNGRELAVRAYLVEHVVPLLIGRDASAIEDTWQYLYRGAYWRRGPVTMAAIAAVDTALWDVKAKAAGMPLYQLLGGACRVGALAYGHASGRDLPELFDSIRAHLERGYRAIRVQTGVPGLGVVYGVAASVGGERYDYEPARRTALPVEEEWDTRAYLRHVPGVFEAVRAEFGPELPLLHDGHHRMTPVQAARLGKSLEPYDLFWLEDATPGEDQAALRLIRQHTTTPLAIGEVFNSVHDYQGLITERLIDYVRSAVTHTGGVTGMRRLLDFAGVYGIKSGIHGPTDISPVGMAAALHLDLAVHNFGIQEHMEHTARTLEVFRTSFTFADGLLHPSDAPGLGVELDDEMAGAFPYEAAYLPVNRLRDGTVHDW</sequence>
<dbReference type="NCBIfam" id="NF011654">
    <property type="entry name" value="PRK15072.1"/>
    <property type="match status" value="1"/>
</dbReference>
<dbReference type="InterPro" id="IPR013342">
    <property type="entry name" value="Mandelate_racemase_C"/>
</dbReference>
<dbReference type="PANTHER" id="PTHR48080:SF6">
    <property type="entry name" value="STARVATION-SENSING PROTEIN RSPA"/>
    <property type="match status" value="1"/>
</dbReference>
<reference evidence="2" key="1">
    <citation type="submission" date="2021-04" db="EMBL/GenBank/DDBJ databases">
        <title>Genomic sequence of Actinosynnema pretiosum subsp. pretiosum ATCC 31280 (C-14919).</title>
        <authorList>
            <person name="Bai L."/>
            <person name="Wang X."/>
            <person name="Xiao Y."/>
        </authorList>
    </citation>
    <scope>NUCLEOTIDE SEQUENCE</scope>
    <source>
        <strain evidence="2">ATCC 31280</strain>
    </source>
</reference>
<evidence type="ECO:0000313" key="2">
    <source>
        <dbReference type="EMBL" id="QUF04483.1"/>
    </source>
</evidence>
<dbReference type="AlphaFoldDB" id="A0AA45L7Z3"/>
<name>A0AA45L7Z3_9PSEU</name>
<dbReference type="SFLD" id="SFLDS00001">
    <property type="entry name" value="Enolase"/>
    <property type="match status" value="1"/>
</dbReference>
<organism evidence="2 3">
    <name type="scientific">Actinosynnema pretiosum subsp. pretiosum</name>
    <dbReference type="NCBI Taxonomy" id="103721"/>
    <lineage>
        <taxon>Bacteria</taxon>
        <taxon>Bacillati</taxon>
        <taxon>Actinomycetota</taxon>
        <taxon>Actinomycetes</taxon>
        <taxon>Pseudonocardiales</taxon>
        <taxon>Pseudonocardiaceae</taxon>
        <taxon>Actinosynnema</taxon>
    </lineage>
</organism>